<name>A0A183DA92_9BILA</name>
<feature type="signal peptide" evidence="1">
    <location>
        <begin position="1"/>
        <end position="19"/>
    </location>
</feature>
<evidence type="ECO:0000313" key="5">
    <source>
        <dbReference type="WBParaSite" id="GPUH_0000564101-mRNA-1"/>
    </source>
</evidence>
<dbReference type="OrthoDB" id="6846267at2759"/>
<dbReference type="WBParaSite" id="GPUH_0000564101-mRNA-1">
    <property type="protein sequence ID" value="GPUH_0000564101-mRNA-1"/>
    <property type="gene ID" value="GPUH_0000564101"/>
</dbReference>
<dbReference type="Pfam" id="PF00135">
    <property type="entry name" value="COesterase"/>
    <property type="match status" value="1"/>
</dbReference>
<proteinExistence type="predicted"/>
<dbReference type="EMBL" id="UYRT01012194">
    <property type="protein sequence ID" value="VDK51545.1"/>
    <property type="molecule type" value="Genomic_DNA"/>
</dbReference>
<protein>
    <submittedName>
        <fullName evidence="5">COesterase domain-containing protein</fullName>
    </submittedName>
</protein>
<keyword evidence="4" id="KW-1185">Reference proteome</keyword>
<organism evidence="5">
    <name type="scientific">Gongylonema pulchrum</name>
    <dbReference type="NCBI Taxonomy" id="637853"/>
    <lineage>
        <taxon>Eukaryota</taxon>
        <taxon>Metazoa</taxon>
        <taxon>Ecdysozoa</taxon>
        <taxon>Nematoda</taxon>
        <taxon>Chromadorea</taxon>
        <taxon>Rhabditida</taxon>
        <taxon>Spirurina</taxon>
        <taxon>Spiruromorpha</taxon>
        <taxon>Spiruroidea</taxon>
        <taxon>Gongylonematidae</taxon>
        <taxon>Gongylonema</taxon>
    </lineage>
</organism>
<dbReference type="InterPro" id="IPR050309">
    <property type="entry name" value="Type-B_Carboxylest/Lipase"/>
</dbReference>
<dbReference type="InterPro" id="IPR002018">
    <property type="entry name" value="CarbesteraseB"/>
</dbReference>
<dbReference type="Gene3D" id="3.40.50.1820">
    <property type="entry name" value="alpha/beta hydrolase"/>
    <property type="match status" value="1"/>
</dbReference>
<reference evidence="3 4" key="2">
    <citation type="submission" date="2018-11" db="EMBL/GenBank/DDBJ databases">
        <authorList>
            <consortium name="Pathogen Informatics"/>
        </authorList>
    </citation>
    <scope>NUCLEOTIDE SEQUENCE [LARGE SCALE GENOMIC DNA]</scope>
</reference>
<dbReference type="PANTHER" id="PTHR11559">
    <property type="entry name" value="CARBOXYLESTERASE"/>
    <property type="match status" value="1"/>
</dbReference>
<reference evidence="5" key="1">
    <citation type="submission" date="2016-06" db="UniProtKB">
        <authorList>
            <consortium name="WormBaseParasite"/>
        </authorList>
    </citation>
    <scope>IDENTIFICATION</scope>
</reference>
<sequence>MWCIRFLVLWLAWCGFATAQLGRGAVVYTLPLGYVEGFQHTTESGFVANVYLGVPYALPPLGELRFEKPRRIANHSEERVSAKKFGPSCYPHHRDGIRANMDHSEDCLFLNVMAPAERTFSGYPVLVFIHGGGFEFGSSMDYGYKVPCENFVSQGMVFVSIEYRLGALG</sequence>
<dbReference type="AlphaFoldDB" id="A0A183DA92"/>
<accession>A0A183DA92</accession>
<feature type="chain" id="PRO_5043138634" evidence="1">
    <location>
        <begin position="20"/>
        <end position="169"/>
    </location>
</feature>
<evidence type="ECO:0000259" key="2">
    <source>
        <dbReference type="Pfam" id="PF00135"/>
    </source>
</evidence>
<dbReference type="Proteomes" id="UP000271098">
    <property type="component" value="Unassembled WGS sequence"/>
</dbReference>
<evidence type="ECO:0000313" key="4">
    <source>
        <dbReference type="Proteomes" id="UP000271098"/>
    </source>
</evidence>
<keyword evidence="1" id="KW-0732">Signal</keyword>
<evidence type="ECO:0000313" key="3">
    <source>
        <dbReference type="EMBL" id="VDK51545.1"/>
    </source>
</evidence>
<evidence type="ECO:0000256" key="1">
    <source>
        <dbReference type="SAM" id="SignalP"/>
    </source>
</evidence>
<gene>
    <name evidence="3" type="ORF">GPUH_LOCUS5633</name>
</gene>
<feature type="domain" description="Carboxylesterase type B" evidence="2">
    <location>
        <begin position="28"/>
        <end position="169"/>
    </location>
</feature>
<dbReference type="SUPFAM" id="SSF53474">
    <property type="entry name" value="alpha/beta-Hydrolases"/>
    <property type="match status" value="1"/>
</dbReference>
<dbReference type="InterPro" id="IPR029058">
    <property type="entry name" value="AB_hydrolase_fold"/>
</dbReference>